<sequence length="110" mass="12419">MFSSILLISLVITCSVTNPITRTDNIDKEIGLDLFEEKFENNPYSNPESYILVPAFIVKSSQTDGKTHILVKRQSSGDNSRANRNEIGFYRGQAYVGYLNNYDFFPTVAV</sequence>
<protein>
    <submittedName>
        <fullName evidence="2">Uncharacterized protein</fullName>
    </submittedName>
</protein>
<name>A0A9N9MH81_9CUCU</name>
<keyword evidence="3" id="KW-1185">Reference proteome</keyword>
<feature type="chain" id="PRO_5040320339" evidence="1">
    <location>
        <begin position="18"/>
        <end position="110"/>
    </location>
</feature>
<evidence type="ECO:0000313" key="2">
    <source>
        <dbReference type="EMBL" id="CAG9764205.1"/>
    </source>
</evidence>
<dbReference type="Proteomes" id="UP001152799">
    <property type="component" value="Chromosome 2"/>
</dbReference>
<dbReference type="AlphaFoldDB" id="A0A9N9MH81"/>
<organism evidence="2 3">
    <name type="scientific">Ceutorhynchus assimilis</name>
    <name type="common">cabbage seed weevil</name>
    <dbReference type="NCBI Taxonomy" id="467358"/>
    <lineage>
        <taxon>Eukaryota</taxon>
        <taxon>Metazoa</taxon>
        <taxon>Ecdysozoa</taxon>
        <taxon>Arthropoda</taxon>
        <taxon>Hexapoda</taxon>
        <taxon>Insecta</taxon>
        <taxon>Pterygota</taxon>
        <taxon>Neoptera</taxon>
        <taxon>Endopterygota</taxon>
        <taxon>Coleoptera</taxon>
        <taxon>Polyphaga</taxon>
        <taxon>Cucujiformia</taxon>
        <taxon>Curculionidae</taxon>
        <taxon>Ceutorhynchinae</taxon>
        <taxon>Ceutorhynchus</taxon>
    </lineage>
</organism>
<evidence type="ECO:0000313" key="3">
    <source>
        <dbReference type="Proteomes" id="UP001152799"/>
    </source>
</evidence>
<accession>A0A9N9MH81</accession>
<reference evidence="2" key="1">
    <citation type="submission" date="2022-01" db="EMBL/GenBank/DDBJ databases">
        <authorList>
            <person name="King R."/>
        </authorList>
    </citation>
    <scope>NUCLEOTIDE SEQUENCE</scope>
</reference>
<evidence type="ECO:0000256" key="1">
    <source>
        <dbReference type="SAM" id="SignalP"/>
    </source>
</evidence>
<dbReference type="EMBL" id="OU892278">
    <property type="protein sequence ID" value="CAG9764205.1"/>
    <property type="molecule type" value="Genomic_DNA"/>
</dbReference>
<dbReference type="OrthoDB" id="6783052at2759"/>
<feature type="signal peptide" evidence="1">
    <location>
        <begin position="1"/>
        <end position="17"/>
    </location>
</feature>
<proteinExistence type="predicted"/>
<gene>
    <name evidence="2" type="ORF">CEUTPL_LOCUS4849</name>
</gene>
<keyword evidence="1" id="KW-0732">Signal</keyword>